<dbReference type="STRING" id="441959.B8MSC6"/>
<keyword evidence="2" id="KW-0812">Transmembrane</keyword>
<dbReference type="GeneID" id="8098066"/>
<feature type="region of interest" description="Disordered" evidence="1">
    <location>
        <begin position="163"/>
        <end position="184"/>
    </location>
</feature>
<proteinExistence type="predicted"/>
<dbReference type="AlphaFoldDB" id="B8MSC6"/>
<evidence type="ECO:0000313" key="3">
    <source>
        <dbReference type="EMBL" id="EED12313.1"/>
    </source>
</evidence>
<dbReference type="OrthoDB" id="5431298at2759"/>
<dbReference type="eggNOG" id="ENOG502SBXC">
    <property type="taxonomic scope" value="Eukaryota"/>
</dbReference>
<protein>
    <submittedName>
        <fullName evidence="3">Uncharacterized protein</fullName>
    </submittedName>
</protein>
<feature type="region of interest" description="Disordered" evidence="1">
    <location>
        <begin position="300"/>
        <end position="324"/>
    </location>
</feature>
<dbReference type="PhylomeDB" id="B8MSC6"/>
<evidence type="ECO:0000256" key="2">
    <source>
        <dbReference type="SAM" id="Phobius"/>
    </source>
</evidence>
<gene>
    <name evidence="3" type="ORF">TSTA_003700</name>
</gene>
<dbReference type="EMBL" id="EQ962660">
    <property type="protein sequence ID" value="EED12313.1"/>
    <property type="molecule type" value="Genomic_DNA"/>
</dbReference>
<evidence type="ECO:0000313" key="4">
    <source>
        <dbReference type="Proteomes" id="UP000001745"/>
    </source>
</evidence>
<feature type="compositionally biased region" description="Polar residues" evidence="1">
    <location>
        <begin position="251"/>
        <end position="262"/>
    </location>
</feature>
<keyword evidence="4" id="KW-1185">Reference proteome</keyword>
<dbReference type="RefSeq" id="XP_002487967.1">
    <property type="nucleotide sequence ID" value="XM_002487922.1"/>
</dbReference>
<feature type="compositionally biased region" description="Polar residues" evidence="1">
    <location>
        <begin position="211"/>
        <end position="236"/>
    </location>
</feature>
<keyword evidence="2" id="KW-0472">Membrane</keyword>
<evidence type="ECO:0000256" key="1">
    <source>
        <dbReference type="SAM" id="MobiDB-lite"/>
    </source>
</evidence>
<dbReference type="HOGENOM" id="CLU_804364_0_0_1"/>
<keyword evidence="2" id="KW-1133">Transmembrane helix</keyword>
<dbReference type="Proteomes" id="UP000001745">
    <property type="component" value="Unassembled WGS sequence"/>
</dbReference>
<accession>B8MSC6</accession>
<dbReference type="InParanoid" id="B8MSC6"/>
<feature type="compositionally biased region" description="Basic and acidic residues" evidence="1">
    <location>
        <begin position="166"/>
        <end position="177"/>
    </location>
</feature>
<dbReference type="VEuPathDB" id="FungiDB:TSTA_003700"/>
<reference evidence="4" key="1">
    <citation type="journal article" date="2015" name="Genome Announc.">
        <title>Genome sequence of the AIDS-associated pathogen Penicillium marneffei (ATCC18224) and its near taxonomic relative Talaromyces stipitatus (ATCC10500).</title>
        <authorList>
            <person name="Nierman W.C."/>
            <person name="Fedorova-Abrams N.D."/>
            <person name="Andrianopoulos A."/>
        </authorList>
    </citation>
    <scope>NUCLEOTIDE SEQUENCE [LARGE SCALE GENOMIC DNA]</scope>
    <source>
        <strain evidence="4">ATCC 10500 / CBS 375.48 / QM 6759 / NRRL 1006</strain>
    </source>
</reference>
<sequence length="324" mass="34401">MDESSVFARQANSCIGPYQFYQCSKGPFVGCCSINPCDDGICPAENRPGGDSTQTTQPTTMTTMSITSTTAGDDHTASVTSMQQVTSTLVTSAGYSVVTETVGAPTRTVDNIATASSTAVDPTATSSSHKTATIGGAVGGIVGVIIVLLCVYIWYRRRKTAASLESQEKNGRQRGQTDSDYTMSSSWTGPFGSYNDKEATPFRHVDRTRSSIVSELDSSPVSPLTRSPRNMTSSETIFELDSGANNDKHSTIVSTPSTPNFPSISSRYTGSDGWQPNSHLQPWNGTVSEQDIISHVSSTSTGGVRIASAGHSSTKSDTYLGWHQ</sequence>
<organism evidence="3 4">
    <name type="scientific">Talaromyces stipitatus (strain ATCC 10500 / CBS 375.48 / QM 6759 / NRRL 1006)</name>
    <name type="common">Penicillium stipitatum</name>
    <dbReference type="NCBI Taxonomy" id="441959"/>
    <lineage>
        <taxon>Eukaryota</taxon>
        <taxon>Fungi</taxon>
        <taxon>Dikarya</taxon>
        <taxon>Ascomycota</taxon>
        <taxon>Pezizomycotina</taxon>
        <taxon>Eurotiomycetes</taxon>
        <taxon>Eurotiomycetidae</taxon>
        <taxon>Eurotiales</taxon>
        <taxon>Trichocomaceae</taxon>
        <taxon>Talaromyces</taxon>
        <taxon>Talaromyces sect. Talaromyces</taxon>
    </lineage>
</organism>
<feature type="transmembrane region" description="Helical" evidence="2">
    <location>
        <begin position="134"/>
        <end position="155"/>
    </location>
</feature>
<feature type="region of interest" description="Disordered" evidence="1">
    <location>
        <begin position="211"/>
        <end position="262"/>
    </location>
</feature>
<name>B8MSC6_TALSN</name>